<evidence type="ECO:0000256" key="4">
    <source>
        <dbReference type="ARBA" id="ARBA00022771"/>
    </source>
</evidence>
<proteinExistence type="predicted"/>
<evidence type="ECO:0000256" key="7">
    <source>
        <dbReference type="ARBA" id="ARBA00023136"/>
    </source>
</evidence>
<keyword evidence="5" id="KW-0862">Zinc</keyword>
<protein>
    <recommendedName>
        <fullName evidence="8">PA domain-containing protein</fullName>
    </recommendedName>
</protein>
<evidence type="ECO:0000256" key="2">
    <source>
        <dbReference type="ARBA" id="ARBA00022692"/>
    </source>
</evidence>
<dbReference type="Gene3D" id="3.50.30.30">
    <property type="match status" value="1"/>
</dbReference>
<dbReference type="Ensembl" id="ENSCAFT00020028880.1">
    <property type="protein sequence ID" value="ENSCAFP00020025026.1"/>
    <property type="gene ID" value="ENSCAFG00020019658.1"/>
</dbReference>
<dbReference type="Pfam" id="PF02225">
    <property type="entry name" value="PA"/>
    <property type="match status" value="1"/>
</dbReference>
<dbReference type="InterPro" id="IPR046450">
    <property type="entry name" value="PA_dom_sf"/>
</dbReference>
<organism evidence="9 10">
    <name type="scientific">Canis lupus dingo</name>
    <name type="common">dingo</name>
    <dbReference type="NCBI Taxonomy" id="286419"/>
    <lineage>
        <taxon>Eukaryota</taxon>
        <taxon>Metazoa</taxon>
        <taxon>Chordata</taxon>
        <taxon>Craniata</taxon>
        <taxon>Vertebrata</taxon>
        <taxon>Euteleostomi</taxon>
        <taxon>Mammalia</taxon>
        <taxon>Eutheria</taxon>
        <taxon>Laurasiatheria</taxon>
        <taxon>Carnivora</taxon>
        <taxon>Caniformia</taxon>
        <taxon>Canidae</taxon>
        <taxon>Canis</taxon>
    </lineage>
</organism>
<keyword evidence="4" id="KW-0863">Zinc-finger</keyword>
<evidence type="ECO:0000256" key="5">
    <source>
        <dbReference type="ARBA" id="ARBA00022833"/>
    </source>
</evidence>
<comment type="subcellular location">
    <subcellularLocation>
        <location evidence="1">Membrane</location>
    </subcellularLocation>
</comment>
<dbReference type="InterPro" id="IPR003137">
    <property type="entry name" value="PA_domain"/>
</dbReference>
<dbReference type="AlphaFoldDB" id="A0A8C0L229"/>
<dbReference type="GO" id="GO:0008270">
    <property type="term" value="F:zinc ion binding"/>
    <property type="evidence" value="ECO:0007669"/>
    <property type="project" value="UniProtKB-KW"/>
</dbReference>
<dbReference type="InterPro" id="IPR044744">
    <property type="entry name" value="ZNRF4/RNF13/RNF167_PA"/>
</dbReference>
<keyword evidence="6" id="KW-1133">Transmembrane helix</keyword>
<evidence type="ECO:0000259" key="8">
    <source>
        <dbReference type="Pfam" id="PF02225"/>
    </source>
</evidence>
<sequence length="206" mass="21337">EMISLAIILLNIKCVGARGRGASPGRGPAAMAPAASALGVLRAALLAAVLGGPGPARALVRASSAHRRRMDFADLPALFGAALSREGLEGFLVEARPPDACSAVAPPPPGAVNGSVFIALLRRFGCDFDLKVLNAQRAGFGAAVVHNVHSDALLSMVSCTDLPRRSGSEEQPAVRNFTRFLCARVLAVLVRYCEVGARGEPETESA</sequence>
<dbReference type="SUPFAM" id="SSF52025">
    <property type="entry name" value="PA domain"/>
    <property type="match status" value="1"/>
</dbReference>
<evidence type="ECO:0000313" key="9">
    <source>
        <dbReference type="Ensembl" id="ENSCAFP00020025026.1"/>
    </source>
</evidence>
<keyword evidence="2" id="KW-0812">Transmembrane</keyword>
<keyword evidence="3" id="KW-0479">Metal-binding</keyword>
<dbReference type="CDD" id="cd02123">
    <property type="entry name" value="PA_C_RZF_like"/>
    <property type="match status" value="1"/>
</dbReference>
<evidence type="ECO:0000256" key="6">
    <source>
        <dbReference type="ARBA" id="ARBA00022989"/>
    </source>
</evidence>
<dbReference type="GO" id="GO:0016020">
    <property type="term" value="C:membrane"/>
    <property type="evidence" value="ECO:0007669"/>
    <property type="project" value="UniProtKB-SubCell"/>
</dbReference>
<keyword evidence="10" id="KW-1185">Reference proteome</keyword>
<name>A0A8C0L229_CANLU</name>
<evidence type="ECO:0000313" key="10">
    <source>
        <dbReference type="Proteomes" id="UP000694391"/>
    </source>
</evidence>
<dbReference type="GO" id="GO:0005737">
    <property type="term" value="C:cytoplasm"/>
    <property type="evidence" value="ECO:0007669"/>
    <property type="project" value="UniProtKB-ARBA"/>
</dbReference>
<dbReference type="Proteomes" id="UP000694391">
    <property type="component" value="Unplaced"/>
</dbReference>
<evidence type="ECO:0000256" key="1">
    <source>
        <dbReference type="ARBA" id="ARBA00004370"/>
    </source>
</evidence>
<reference evidence="9" key="1">
    <citation type="submission" date="2025-08" db="UniProtKB">
        <authorList>
            <consortium name="Ensembl"/>
        </authorList>
    </citation>
    <scope>IDENTIFICATION</scope>
</reference>
<keyword evidence="7" id="KW-0472">Membrane</keyword>
<accession>A0A8C0L229</accession>
<evidence type="ECO:0000256" key="3">
    <source>
        <dbReference type="ARBA" id="ARBA00022723"/>
    </source>
</evidence>
<dbReference type="GeneTree" id="ENSGT00940000159547"/>
<feature type="domain" description="PA" evidence="8">
    <location>
        <begin position="89"/>
        <end position="158"/>
    </location>
</feature>
<reference evidence="9" key="2">
    <citation type="submission" date="2025-09" db="UniProtKB">
        <authorList>
            <consortium name="Ensembl"/>
        </authorList>
    </citation>
    <scope>IDENTIFICATION</scope>
</reference>